<evidence type="ECO:0008006" key="4">
    <source>
        <dbReference type="Google" id="ProtNLM"/>
    </source>
</evidence>
<sequence>MHRNLHLLVLSTLHYVCSAATQQRVEIQGRPYVGFVSEYYYPVPKCVVALQIVAEESLTGAEEIDLLYSSCPRDTLRLAHYRNDEALFTFFEPLSISRLLIAS</sequence>
<evidence type="ECO:0000313" key="3">
    <source>
        <dbReference type="Proteomes" id="UP001432027"/>
    </source>
</evidence>
<feature type="signal peptide" evidence="1">
    <location>
        <begin position="1"/>
        <end position="19"/>
    </location>
</feature>
<keyword evidence="1" id="KW-0732">Signal</keyword>
<reference evidence="2" key="1">
    <citation type="submission" date="2023-10" db="EMBL/GenBank/DDBJ databases">
        <title>Genome assembly of Pristionchus species.</title>
        <authorList>
            <person name="Yoshida K."/>
            <person name="Sommer R.J."/>
        </authorList>
    </citation>
    <scope>NUCLEOTIDE SEQUENCE</scope>
    <source>
        <strain evidence="2">RS0144</strain>
    </source>
</reference>
<name>A0AAV5S687_9BILA</name>
<gene>
    <name evidence="2" type="ORF">PENTCL1PPCAC_352</name>
</gene>
<keyword evidence="3" id="KW-1185">Reference proteome</keyword>
<accession>A0AAV5S687</accession>
<dbReference type="EMBL" id="BTSX01000001">
    <property type="protein sequence ID" value="GMS78177.1"/>
    <property type="molecule type" value="Genomic_DNA"/>
</dbReference>
<comment type="caution">
    <text evidence="2">The sequence shown here is derived from an EMBL/GenBank/DDBJ whole genome shotgun (WGS) entry which is preliminary data.</text>
</comment>
<protein>
    <recommendedName>
        <fullName evidence="4">CUB domain-containing protein</fullName>
    </recommendedName>
</protein>
<organism evidence="2 3">
    <name type="scientific">Pristionchus entomophagus</name>
    <dbReference type="NCBI Taxonomy" id="358040"/>
    <lineage>
        <taxon>Eukaryota</taxon>
        <taxon>Metazoa</taxon>
        <taxon>Ecdysozoa</taxon>
        <taxon>Nematoda</taxon>
        <taxon>Chromadorea</taxon>
        <taxon>Rhabditida</taxon>
        <taxon>Rhabditina</taxon>
        <taxon>Diplogasteromorpha</taxon>
        <taxon>Diplogasteroidea</taxon>
        <taxon>Neodiplogasteridae</taxon>
        <taxon>Pristionchus</taxon>
    </lineage>
</organism>
<feature type="chain" id="PRO_5043372029" description="CUB domain-containing protein" evidence="1">
    <location>
        <begin position="20"/>
        <end position="103"/>
    </location>
</feature>
<feature type="non-terminal residue" evidence="2">
    <location>
        <position position="103"/>
    </location>
</feature>
<evidence type="ECO:0000313" key="2">
    <source>
        <dbReference type="EMBL" id="GMS78177.1"/>
    </source>
</evidence>
<dbReference type="Proteomes" id="UP001432027">
    <property type="component" value="Unassembled WGS sequence"/>
</dbReference>
<dbReference type="AlphaFoldDB" id="A0AAV5S687"/>
<evidence type="ECO:0000256" key="1">
    <source>
        <dbReference type="SAM" id="SignalP"/>
    </source>
</evidence>
<proteinExistence type="predicted"/>